<gene>
    <name evidence="1" type="ORF">HDF16_000192</name>
</gene>
<dbReference type="AlphaFoldDB" id="A0A7W7Z921"/>
<organism evidence="1 2">
    <name type="scientific">Granulicella aggregans</name>
    <dbReference type="NCBI Taxonomy" id="474949"/>
    <lineage>
        <taxon>Bacteria</taxon>
        <taxon>Pseudomonadati</taxon>
        <taxon>Acidobacteriota</taxon>
        <taxon>Terriglobia</taxon>
        <taxon>Terriglobales</taxon>
        <taxon>Acidobacteriaceae</taxon>
        <taxon>Granulicella</taxon>
    </lineage>
</organism>
<evidence type="ECO:0000313" key="1">
    <source>
        <dbReference type="EMBL" id="MBB5055523.1"/>
    </source>
</evidence>
<name>A0A7W7Z921_9BACT</name>
<dbReference type="EMBL" id="JACHIP010000001">
    <property type="protein sequence ID" value="MBB5055523.1"/>
    <property type="molecule type" value="Genomic_DNA"/>
</dbReference>
<dbReference type="PANTHER" id="PTHR47197:SF3">
    <property type="entry name" value="DIHYDRO-HEME D1 DEHYDROGENASE"/>
    <property type="match status" value="1"/>
</dbReference>
<dbReference type="SUPFAM" id="SSF50974">
    <property type="entry name" value="Nitrous oxide reductase, N-terminal domain"/>
    <property type="match status" value="1"/>
</dbReference>
<sequence>MSIANTSGTVGALLQLAGNQMSAGNQVSQSSRPAATRYGRRTAVAALAMSLLAVAGCGNNYRPVITAINPVGPAGQPTKYAVAISDPNLGDVNGTLPGLVTFVDFSGDTVLITANIGVKPYYLILGASGSTGLTLNQDGTVNSFGISTSLLSSAVLQTTLLATPADKPLPASIFPQGTYTYITQPGRSSVAELSGSPLTLQQELAPVGPTPVYIAGVASAPRIYALSPSATTGSSGTASAIETAGNTITTSLPTGVNPVYGVMTADARRAFVMNQGSNNVSVIDAQNNQLDTGVTNGIIQDPNAVAPIWADFAPTLSELVVANEGTGSDNGSVSIFSIPLCSALSPTGNPNCNVNNPIDATGFGKLVANVQVGKNPLMVGVLQDGTQAYVINQGDSTVSVINLKTNTVSATIPVPATPNPTFLAVTTGTPTGKVYVTSTTSKFMTVIRTDTNQVDTTISLQGYGIQVRMTAQ</sequence>
<dbReference type="NCBIfam" id="TIGR02276">
    <property type="entry name" value="beta_rpt_yvtn"/>
    <property type="match status" value="1"/>
</dbReference>
<dbReference type="InterPro" id="IPR011045">
    <property type="entry name" value="N2O_reductase_N"/>
</dbReference>
<protein>
    <submittedName>
        <fullName evidence="1">YVTN family beta-propeller protein</fullName>
    </submittedName>
</protein>
<evidence type="ECO:0000313" key="2">
    <source>
        <dbReference type="Proteomes" id="UP000540989"/>
    </source>
</evidence>
<dbReference type="InterPro" id="IPR051200">
    <property type="entry name" value="Host-pathogen_enzymatic-act"/>
</dbReference>
<dbReference type="InterPro" id="IPR015943">
    <property type="entry name" value="WD40/YVTN_repeat-like_dom_sf"/>
</dbReference>
<proteinExistence type="predicted"/>
<comment type="caution">
    <text evidence="1">The sequence shown here is derived from an EMBL/GenBank/DDBJ whole genome shotgun (WGS) entry which is preliminary data.</text>
</comment>
<dbReference type="PANTHER" id="PTHR47197">
    <property type="entry name" value="PROTEIN NIRF"/>
    <property type="match status" value="1"/>
</dbReference>
<dbReference type="Proteomes" id="UP000540989">
    <property type="component" value="Unassembled WGS sequence"/>
</dbReference>
<dbReference type="Gene3D" id="2.130.10.10">
    <property type="entry name" value="YVTN repeat-like/Quinoprotein amine dehydrogenase"/>
    <property type="match status" value="2"/>
</dbReference>
<reference evidence="1 2" key="1">
    <citation type="submission" date="2020-08" db="EMBL/GenBank/DDBJ databases">
        <title>Genomic Encyclopedia of Type Strains, Phase IV (KMG-V): Genome sequencing to study the core and pangenomes of soil and plant-associated prokaryotes.</title>
        <authorList>
            <person name="Whitman W."/>
        </authorList>
    </citation>
    <scope>NUCLEOTIDE SEQUENCE [LARGE SCALE GENOMIC DNA]</scope>
    <source>
        <strain evidence="1 2">M8UP14</strain>
    </source>
</reference>
<accession>A0A7W7Z921</accession>
<keyword evidence="2" id="KW-1185">Reference proteome</keyword>
<dbReference type="InterPro" id="IPR011964">
    <property type="entry name" value="YVTN_b-propeller_repeat"/>
</dbReference>